<dbReference type="EMBL" id="OC950268">
    <property type="protein sequence ID" value="CAD7663956.1"/>
    <property type="molecule type" value="Genomic_DNA"/>
</dbReference>
<protein>
    <submittedName>
        <fullName evidence="1">Uncharacterized protein</fullName>
    </submittedName>
</protein>
<keyword evidence="2" id="KW-1185">Reference proteome</keyword>
<dbReference type="OrthoDB" id="10472855at2759"/>
<organism evidence="1">
    <name type="scientific">Oppiella nova</name>
    <dbReference type="NCBI Taxonomy" id="334625"/>
    <lineage>
        <taxon>Eukaryota</taxon>
        <taxon>Metazoa</taxon>
        <taxon>Ecdysozoa</taxon>
        <taxon>Arthropoda</taxon>
        <taxon>Chelicerata</taxon>
        <taxon>Arachnida</taxon>
        <taxon>Acari</taxon>
        <taxon>Acariformes</taxon>
        <taxon>Sarcoptiformes</taxon>
        <taxon>Oribatida</taxon>
        <taxon>Brachypylina</taxon>
        <taxon>Oppioidea</taxon>
        <taxon>Oppiidae</taxon>
        <taxon>Oppiella</taxon>
    </lineage>
</organism>
<proteinExistence type="predicted"/>
<dbReference type="EMBL" id="CAJPVJ010035443">
    <property type="protein sequence ID" value="CAG2181093.1"/>
    <property type="molecule type" value="Genomic_DNA"/>
</dbReference>
<gene>
    <name evidence="1" type="ORF">ONB1V03_LOCUS20514</name>
</gene>
<reference evidence="1" key="1">
    <citation type="submission" date="2020-11" db="EMBL/GenBank/DDBJ databases">
        <authorList>
            <person name="Tran Van P."/>
        </authorList>
    </citation>
    <scope>NUCLEOTIDE SEQUENCE</scope>
</reference>
<dbReference type="AlphaFoldDB" id="A0A7R9MPN1"/>
<dbReference type="Proteomes" id="UP000728032">
    <property type="component" value="Unassembled WGS sequence"/>
</dbReference>
<name>A0A7R9MPN1_9ACAR</name>
<sequence length="122" mass="14151">MNCFIVSDIHHLNQILHTLQLSFIYVISVQSFWQRLENGFNALAQNRDDGRSYVICNDSLRVLLWLALGIEKTVSDNKDDDDEMTFDAFREYLVKNYRDCIEENARELLTEPIVASGVPHKS</sequence>
<accession>A0A7R9MPN1</accession>
<evidence type="ECO:0000313" key="1">
    <source>
        <dbReference type="EMBL" id="CAD7663956.1"/>
    </source>
</evidence>
<evidence type="ECO:0000313" key="2">
    <source>
        <dbReference type="Proteomes" id="UP000728032"/>
    </source>
</evidence>